<dbReference type="AlphaFoldDB" id="A0AAP0LE20"/>
<proteinExistence type="predicted"/>
<dbReference type="Proteomes" id="UP001420932">
    <property type="component" value="Unassembled WGS sequence"/>
</dbReference>
<evidence type="ECO:0000313" key="1">
    <source>
        <dbReference type="EMBL" id="KAK9169482.1"/>
    </source>
</evidence>
<gene>
    <name evidence="1" type="ORF">Syun_001622</name>
</gene>
<organism evidence="1 2">
    <name type="scientific">Stephania yunnanensis</name>
    <dbReference type="NCBI Taxonomy" id="152371"/>
    <lineage>
        <taxon>Eukaryota</taxon>
        <taxon>Viridiplantae</taxon>
        <taxon>Streptophyta</taxon>
        <taxon>Embryophyta</taxon>
        <taxon>Tracheophyta</taxon>
        <taxon>Spermatophyta</taxon>
        <taxon>Magnoliopsida</taxon>
        <taxon>Ranunculales</taxon>
        <taxon>Menispermaceae</taxon>
        <taxon>Menispermoideae</taxon>
        <taxon>Cissampelideae</taxon>
        <taxon>Stephania</taxon>
    </lineage>
</organism>
<reference evidence="1 2" key="1">
    <citation type="submission" date="2024-01" db="EMBL/GenBank/DDBJ databases">
        <title>Genome assemblies of Stephania.</title>
        <authorList>
            <person name="Yang L."/>
        </authorList>
    </citation>
    <scope>NUCLEOTIDE SEQUENCE [LARGE SCALE GENOMIC DNA]</scope>
    <source>
        <strain evidence="1">YNDBR</strain>
        <tissue evidence="1">Leaf</tissue>
    </source>
</reference>
<evidence type="ECO:0000313" key="2">
    <source>
        <dbReference type="Proteomes" id="UP001420932"/>
    </source>
</evidence>
<comment type="caution">
    <text evidence="1">The sequence shown here is derived from an EMBL/GenBank/DDBJ whole genome shotgun (WGS) entry which is preliminary data.</text>
</comment>
<keyword evidence="2" id="KW-1185">Reference proteome</keyword>
<dbReference type="EMBL" id="JBBNAF010000001">
    <property type="protein sequence ID" value="KAK9169482.1"/>
    <property type="molecule type" value="Genomic_DNA"/>
</dbReference>
<accession>A0AAP0LE20</accession>
<protein>
    <submittedName>
        <fullName evidence="1">Uncharacterized protein</fullName>
    </submittedName>
</protein>
<sequence>MKIMEAIGVRRRFIEALTSQFGRLLEALCILQEQQVFCWKATVLAASGSACTCCACL</sequence>
<name>A0AAP0LE20_9MAGN</name>